<evidence type="ECO:0000313" key="1">
    <source>
        <dbReference type="EMBL" id="PKU41133.1"/>
    </source>
</evidence>
<dbReference type="PANTHER" id="PTHR33332">
    <property type="entry name" value="REVERSE TRANSCRIPTASE DOMAIN-CONTAINING PROTEIN"/>
    <property type="match status" value="1"/>
</dbReference>
<sequence>MHRYRLGEVWLESCLAEKDLGVLIDKRLNMSQQCAQVAKKANCILACIRNSVTSRSREVIVPLYSALVRPHLDYCVQFWAPQSKRDIEVLERVQRRATKLVKGLENKSYEERLKELGLFSMRKRRLRGDLITLYNYLKGHCREVGAGLFSQVINDRTRGNGFKLQQDLPIVLRNLGYLKASLNRKERGEEGMEYLSHYDVLYHQVPCPIHQQAHIFPCLPFAAAVPLETWCLSCPLTDLAVNGLWLS</sequence>
<reference evidence="2" key="1">
    <citation type="submission" date="2017-11" db="EMBL/GenBank/DDBJ databases">
        <authorList>
            <person name="Lima N.C."/>
            <person name="Parody-Merino A.M."/>
            <person name="Battley P.F."/>
            <person name="Fidler A.E."/>
            <person name="Prosdocimi F."/>
        </authorList>
    </citation>
    <scope>NUCLEOTIDE SEQUENCE [LARGE SCALE GENOMIC DNA]</scope>
</reference>
<protein>
    <submittedName>
        <fullName evidence="1">Uncharacterized protein</fullName>
    </submittedName>
</protein>
<dbReference type="Proteomes" id="UP000233556">
    <property type="component" value="Unassembled WGS sequence"/>
</dbReference>
<proteinExistence type="predicted"/>
<dbReference type="AlphaFoldDB" id="A0A2I0U564"/>
<keyword evidence="2" id="KW-1185">Reference proteome</keyword>
<dbReference type="PRINTS" id="PR01345">
    <property type="entry name" value="CERVTRCPTASE"/>
</dbReference>
<gene>
    <name evidence="1" type="ORF">llap_8565</name>
</gene>
<reference evidence="2" key="2">
    <citation type="submission" date="2017-12" db="EMBL/GenBank/DDBJ databases">
        <title>Genome sequence of the Bar-tailed Godwit (Limosa lapponica baueri).</title>
        <authorList>
            <person name="Lima N.C.B."/>
            <person name="Parody-Merino A.M."/>
            <person name="Battley P.F."/>
            <person name="Fidler A.E."/>
            <person name="Prosdocimi F."/>
        </authorList>
    </citation>
    <scope>NUCLEOTIDE SEQUENCE [LARGE SCALE GENOMIC DNA]</scope>
</reference>
<organism evidence="1 2">
    <name type="scientific">Limosa lapponica baueri</name>
    <dbReference type="NCBI Taxonomy" id="1758121"/>
    <lineage>
        <taxon>Eukaryota</taxon>
        <taxon>Metazoa</taxon>
        <taxon>Chordata</taxon>
        <taxon>Craniata</taxon>
        <taxon>Vertebrata</taxon>
        <taxon>Euteleostomi</taxon>
        <taxon>Archelosauria</taxon>
        <taxon>Archosauria</taxon>
        <taxon>Dinosauria</taxon>
        <taxon>Saurischia</taxon>
        <taxon>Theropoda</taxon>
        <taxon>Coelurosauria</taxon>
        <taxon>Aves</taxon>
        <taxon>Neognathae</taxon>
        <taxon>Neoaves</taxon>
        <taxon>Charadriiformes</taxon>
        <taxon>Scolopacidae</taxon>
        <taxon>Limosa</taxon>
    </lineage>
</organism>
<accession>A0A2I0U564</accession>
<dbReference type="EMBL" id="KZ506161">
    <property type="protein sequence ID" value="PKU41133.1"/>
    <property type="molecule type" value="Genomic_DNA"/>
</dbReference>
<name>A0A2I0U564_LIMLA</name>
<dbReference type="OrthoDB" id="276744at2759"/>
<evidence type="ECO:0000313" key="2">
    <source>
        <dbReference type="Proteomes" id="UP000233556"/>
    </source>
</evidence>